<evidence type="ECO:0000313" key="2">
    <source>
        <dbReference type="Proteomes" id="UP000818624"/>
    </source>
</evidence>
<dbReference type="Proteomes" id="UP000818624">
    <property type="component" value="Chromosome 1"/>
</dbReference>
<sequence length="312" mass="35076">MAPALLLVSDWDETITCCDTLKLVAPSHDELSNGTRPFQHYEDEYFKDQHAFKTQYGPLDTEARLLEYVGDVACAEQTTLDKVVDGGLFKDTKHTDRRSRAHRVEFREGWSGVLEYVRRHVPPGRVHVHIVSVNWSRRFILDALLIRDGKEPSACLEEDLRTIRFADIHANEIEQHAEHQRGTGRVVGPLPGAQPMLTGMDKRKVLKAIQAQYHPCPVTLYVGDSLHDLPCLLDADVGVLIGEQPSLLSKLETARCTTELFTLAQWTDALRASAPQCPHGIVRAQSWHDVLTVIETLVATLDCLADLRETPY</sequence>
<dbReference type="EMBL" id="CP046234">
    <property type="protein sequence ID" value="WFD46184.1"/>
    <property type="molecule type" value="Genomic_DNA"/>
</dbReference>
<reference evidence="1 2" key="1">
    <citation type="journal article" date="2020" name="Elife">
        <title>Loss of centromere function drives karyotype evolution in closely related Malassezia species.</title>
        <authorList>
            <person name="Sankaranarayanan S.R."/>
            <person name="Ianiri G."/>
            <person name="Coelho M.A."/>
            <person name="Reza M.H."/>
            <person name="Thimmappa B.C."/>
            <person name="Ganguly P."/>
            <person name="Vadnala R.N."/>
            <person name="Sun S."/>
            <person name="Siddharthan R."/>
            <person name="Tellgren-Roth C."/>
            <person name="Dawson T.L."/>
            <person name="Heitman J."/>
            <person name="Sanyal K."/>
        </authorList>
    </citation>
    <scope>NUCLEOTIDE SEQUENCE [LARGE SCALE GENOMIC DNA]</scope>
    <source>
        <strain evidence="1">CBS14141</strain>
    </source>
</reference>
<protein>
    <recommendedName>
        <fullName evidence="3">Haloacid dehalogenase-like hydrolase</fullName>
    </recommendedName>
</protein>
<keyword evidence="2" id="KW-1185">Reference proteome</keyword>
<dbReference type="SUPFAM" id="SSF56784">
    <property type="entry name" value="HAD-like"/>
    <property type="match status" value="1"/>
</dbReference>
<evidence type="ECO:0008006" key="3">
    <source>
        <dbReference type="Google" id="ProtNLM"/>
    </source>
</evidence>
<evidence type="ECO:0000313" key="1">
    <source>
        <dbReference type="EMBL" id="WFD46184.1"/>
    </source>
</evidence>
<dbReference type="InterPro" id="IPR023214">
    <property type="entry name" value="HAD_sf"/>
</dbReference>
<name>A0ABY8EKS8_MALFU</name>
<dbReference type="InterPro" id="IPR050849">
    <property type="entry name" value="HAD-like_hydrolase_phosphatase"/>
</dbReference>
<dbReference type="PANTHER" id="PTHR28181:SF1">
    <property type="entry name" value="COLD TOLERANCE PROTEIN 1"/>
    <property type="match status" value="1"/>
</dbReference>
<dbReference type="Gene3D" id="3.40.50.1000">
    <property type="entry name" value="HAD superfamily/HAD-like"/>
    <property type="match status" value="1"/>
</dbReference>
<proteinExistence type="predicted"/>
<accession>A0ABY8EKS8</accession>
<organism evidence="1 2">
    <name type="scientific">Malassezia furfur</name>
    <name type="common">Pityriasis versicolor infection agent</name>
    <name type="synonym">Pityrosporum furfur</name>
    <dbReference type="NCBI Taxonomy" id="55194"/>
    <lineage>
        <taxon>Eukaryota</taxon>
        <taxon>Fungi</taxon>
        <taxon>Dikarya</taxon>
        <taxon>Basidiomycota</taxon>
        <taxon>Ustilaginomycotina</taxon>
        <taxon>Malasseziomycetes</taxon>
        <taxon>Malasseziales</taxon>
        <taxon>Malasseziaceae</taxon>
        <taxon>Malassezia</taxon>
    </lineage>
</organism>
<dbReference type="PANTHER" id="PTHR28181">
    <property type="entry name" value="UPF0655 PROTEIN YCR015C"/>
    <property type="match status" value="1"/>
</dbReference>
<dbReference type="InterPro" id="IPR036412">
    <property type="entry name" value="HAD-like_sf"/>
</dbReference>
<gene>
    <name evidence="1" type="ORF">GLX27_000816</name>
</gene>